<sequence length="265" mass="30210">MPIAKHLHPETPQENVTRFTAVVLIQHHGYTLMYSKKFGKQLVTMEESAGPQQPGSVFHIIVFEKNYTPGKHHLNNANCTGWNIELAPEQSRIEAKHLPSLEAPGHGEVVLRILYSDPWMVTGRIGDFKNEIIPFEVISMDQRQKQWLLQEKDAGGMVAIEVQVALDGLLMIGGSRLDRRIRDPVSKVQQERGEIIGRTEIKYIEQTGLDRILMSTHPFLFNYEENKEETKAKEEPSGEGNDDEENDIDSIADEFEFIETEDTEE</sequence>
<gene>
    <name evidence="2" type="ORF">GCK72_012279</name>
</gene>
<evidence type="ECO:0000256" key="1">
    <source>
        <dbReference type="SAM" id="MobiDB-lite"/>
    </source>
</evidence>
<proteinExistence type="predicted"/>
<dbReference type="KEGG" id="crq:GCK72_012279"/>
<feature type="region of interest" description="Disordered" evidence="1">
    <location>
        <begin position="224"/>
        <end position="265"/>
    </location>
</feature>
<dbReference type="AlphaFoldDB" id="A0A6A5GN93"/>
<dbReference type="RefSeq" id="XP_053583753.1">
    <property type="nucleotide sequence ID" value="XM_053728981.1"/>
</dbReference>
<reference evidence="2 3" key="1">
    <citation type="submission" date="2019-12" db="EMBL/GenBank/DDBJ databases">
        <title>Chromosome-level assembly of the Caenorhabditis remanei genome.</title>
        <authorList>
            <person name="Teterina A.A."/>
            <person name="Willis J.H."/>
            <person name="Phillips P.C."/>
        </authorList>
    </citation>
    <scope>NUCLEOTIDE SEQUENCE [LARGE SCALE GENOMIC DNA]</scope>
    <source>
        <strain evidence="2 3">PX506</strain>
        <tissue evidence="2">Whole organism</tissue>
    </source>
</reference>
<feature type="compositionally biased region" description="Acidic residues" evidence="1">
    <location>
        <begin position="240"/>
        <end position="265"/>
    </location>
</feature>
<organism evidence="2 3">
    <name type="scientific">Caenorhabditis remanei</name>
    <name type="common">Caenorhabditis vulgaris</name>
    <dbReference type="NCBI Taxonomy" id="31234"/>
    <lineage>
        <taxon>Eukaryota</taxon>
        <taxon>Metazoa</taxon>
        <taxon>Ecdysozoa</taxon>
        <taxon>Nematoda</taxon>
        <taxon>Chromadorea</taxon>
        <taxon>Rhabditida</taxon>
        <taxon>Rhabditina</taxon>
        <taxon>Rhabditomorpha</taxon>
        <taxon>Rhabditoidea</taxon>
        <taxon>Rhabditidae</taxon>
        <taxon>Peloderinae</taxon>
        <taxon>Caenorhabditis</taxon>
    </lineage>
</organism>
<evidence type="ECO:0000313" key="3">
    <source>
        <dbReference type="Proteomes" id="UP000483820"/>
    </source>
</evidence>
<accession>A0A6A5GN93</accession>
<dbReference type="EMBL" id="WUAV01000004">
    <property type="protein sequence ID" value="KAF1755829.1"/>
    <property type="molecule type" value="Genomic_DNA"/>
</dbReference>
<dbReference type="CTD" id="9806766"/>
<feature type="compositionally biased region" description="Basic and acidic residues" evidence="1">
    <location>
        <begin position="224"/>
        <end position="236"/>
    </location>
</feature>
<protein>
    <submittedName>
        <fullName evidence="2">Uncharacterized protein</fullName>
    </submittedName>
</protein>
<dbReference type="GeneID" id="9806766"/>
<dbReference type="Proteomes" id="UP000483820">
    <property type="component" value="Chromosome IV"/>
</dbReference>
<name>A0A6A5GN93_CAERE</name>
<evidence type="ECO:0000313" key="2">
    <source>
        <dbReference type="EMBL" id="KAF1755829.1"/>
    </source>
</evidence>
<comment type="caution">
    <text evidence="2">The sequence shown here is derived from an EMBL/GenBank/DDBJ whole genome shotgun (WGS) entry which is preliminary data.</text>
</comment>